<dbReference type="EMBL" id="MJFZ01000365">
    <property type="protein sequence ID" value="RAW30537.1"/>
    <property type="molecule type" value="Genomic_DNA"/>
</dbReference>
<feature type="chain" id="PRO_5036328073" description="Apple domain-containing protein" evidence="3">
    <location>
        <begin position="21"/>
        <end position="236"/>
    </location>
</feature>
<dbReference type="Gene3D" id="3.50.4.10">
    <property type="entry name" value="Hepatocyte Growth Factor"/>
    <property type="match status" value="3"/>
</dbReference>
<evidence type="ECO:0000256" key="3">
    <source>
        <dbReference type="SAM" id="SignalP"/>
    </source>
</evidence>
<evidence type="ECO:0000256" key="1">
    <source>
        <dbReference type="ARBA" id="ARBA00022737"/>
    </source>
</evidence>
<dbReference type="InterPro" id="IPR003609">
    <property type="entry name" value="Pan_app"/>
</dbReference>
<name>A0A329R7W9_9STRA</name>
<dbReference type="OrthoDB" id="159388at2759"/>
<keyword evidence="2" id="KW-1015">Disulfide bond</keyword>
<dbReference type="InterPro" id="IPR000177">
    <property type="entry name" value="Apple"/>
</dbReference>
<dbReference type="VEuPathDB" id="FungiDB:PC110_g13103"/>
<keyword evidence="7" id="KW-1185">Reference proteome</keyword>
<dbReference type="CDD" id="cd01100">
    <property type="entry name" value="APPLE_Factor_XI_like"/>
    <property type="match status" value="3"/>
</dbReference>
<comment type="caution">
    <text evidence="5">The sequence shown here is derived from an EMBL/GenBank/DDBJ whole genome shotgun (WGS) entry which is preliminary data.</text>
</comment>
<dbReference type="PROSITE" id="PS50948">
    <property type="entry name" value="PAN"/>
    <property type="match status" value="2"/>
</dbReference>
<keyword evidence="1" id="KW-0677">Repeat</keyword>
<dbReference type="AlphaFoldDB" id="A0A329R7W9"/>
<sequence>MLGAQLLVLTVGVLAAVAEAAGTCPSIENNVDYSGADVGSARSSSANGCCSICSSTNGCGAFTWTNYNGGTCWLKQSKGTAKTSNGAVSAVLQTASAAGTCPSLENNVDYSGADAGSAPSSSANGCCSICSKTNGCGAFTWTNYNGGTCWLKQSKGTGKASNGAISGVVQSSSSSSATCPSLENNVDYSGADVGSAQSANANGCCSICSNNNACGAFTWTSYNGGTCWLKSSKGSS</sequence>
<dbReference type="VEuPathDB" id="FungiDB:PC110_g23058"/>
<evidence type="ECO:0000313" key="7">
    <source>
        <dbReference type="Proteomes" id="UP000251314"/>
    </source>
</evidence>
<feature type="domain" description="Apple" evidence="4">
    <location>
        <begin position="24"/>
        <end position="101"/>
    </location>
</feature>
<accession>A0A329R7W9</accession>
<gene>
    <name evidence="6" type="ORF">PC110_g13103</name>
    <name evidence="5" type="ORF">PC110_g23058</name>
</gene>
<dbReference type="Pfam" id="PF14295">
    <property type="entry name" value="PAN_4"/>
    <property type="match status" value="3"/>
</dbReference>
<protein>
    <recommendedName>
        <fullName evidence="4">Apple domain-containing protein</fullName>
    </recommendedName>
</protein>
<evidence type="ECO:0000256" key="2">
    <source>
        <dbReference type="ARBA" id="ARBA00023157"/>
    </source>
</evidence>
<dbReference type="SMART" id="SM00223">
    <property type="entry name" value="APPLE"/>
    <property type="match status" value="2"/>
</dbReference>
<reference evidence="5 7" key="1">
    <citation type="submission" date="2018-01" db="EMBL/GenBank/DDBJ databases">
        <title>Draft genome of the strawberry crown rot pathogen Phytophthora cactorum.</title>
        <authorList>
            <person name="Armitage A.D."/>
            <person name="Lysoe E."/>
            <person name="Nellist C.F."/>
            <person name="Harrison R.J."/>
            <person name="Brurberg M.B."/>
        </authorList>
    </citation>
    <scope>NUCLEOTIDE SEQUENCE [LARGE SCALE GENOMIC DNA]</scope>
    <source>
        <strain evidence="5 7">10300</strain>
    </source>
</reference>
<evidence type="ECO:0000259" key="4">
    <source>
        <dbReference type="PROSITE" id="PS50948"/>
    </source>
</evidence>
<dbReference type="EMBL" id="MJFZ01002780">
    <property type="protein sequence ID" value="RAW20500.1"/>
    <property type="molecule type" value="Genomic_DNA"/>
</dbReference>
<feature type="domain" description="Apple" evidence="4">
    <location>
        <begin position="179"/>
        <end position="236"/>
    </location>
</feature>
<organism evidence="5 7">
    <name type="scientific">Phytophthora cactorum</name>
    <dbReference type="NCBI Taxonomy" id="29920"/>
    <lineage>
        <taxon>Eukaryota</taxon>
        <taxon>Sar</taxon>
        <taxon>Stramenopiles</taxon>
        <taxon>Oomycota</taxon>
        <taxon>Peronosporomycetes</taxon>
        <taxon>Peronosporales</taxon>
        <taxon>Peronosporaceae</taxon>
        <taxon>Phytophthora</taxon>
    </lineage>
</organism>
<feature type="non-terminal residue" evidence="5">
    <location>
        <position position="236"/>
    </location>
</feature>
<dbReference type="PANTHER" id="PTHR33946">
    <property type="match status" value="1"/>
</dbReference>
<feature type="signal peptide" evidence="3">
    <location>
        <begin position="1"/>
        <end position="20"/>
    </location>
</feature>
<dbReference type="GO" id="GO:0006508">
    <property type="term" value="P:proteolysis"/>
    <property type="evidence" value="ECO:0007669"/>
    <property type="project" value="InterPro"/>
</dbReference>
<keyword evidence="3" id="KW-0732">Signal</keyword>
<dbReference type="PANTHER" id="PTHR33946:SF4">
    <property type="entry name" value="COAGULATION FACTOR XI"/>
    <property type="match status" value="1"/>
</dbReference>
<dbReference type="GO" id="GO:0005576">
    <property type="term" value="C:extracellular region"/>
    <property type="evidence" value="ECO:0007669"/>
    <property type="project" value="InterPro"/>
</dbReference>
<evidence type="ECO:0000313" key="5">
    <source>
        <dbReference type="EMBL" id="RAW20500.1"/>
    </source>
</evidence>
<evidence type="ECO:0000313" key="6">
    <source>
        <dbReference type="EMBL" id="RAW30537.1"/>
    </source>
</evidence>
<proteinExistence type="predicted"/>
<dbReference type="STRING" id="29920.A0A329R7W9"/>
<dbReference type="Proteomes" id="UP000251314">
    <property type="component" value="Unassembled WGS sequence"/>
</dbReference>